<gene>
    <name evidence="1" type="ORF">E2C01_039640</name>
</gene>
<dbReference type="EMBL" id="VSRR010006962">
    <property type="protein sequence ID" value="MPC45934.1"/>
    <property type="molecule type" value="Genomic_DNA"/>
</dbReference>
<evidence type="ECO:0000313" key="1">
    <source>
        <dbReference type="EMBL" id="MPC45934.1"/>
    </source>
</evidence>
<comment type="caution">
    <text evidence="1">The sequence shown here is derived from an EMBL/GenBank/DDBJ whole genome shotgun (WGS) entry which is preliminary data.</text>
</comment>
<dbReference type="PROSITE" id="PS51257">
    <property type="entry name" value="PROKAR_LIPOPROTEIN"/>
    <property type="match status" value="1"/>
</dbReference>
<sequence>MKVSLGPGTVVRWSVVWGTWQALSGCVSVVRFCLRALQSPVHNSVLCIIVSLVNMWCGPASVPVSSGSNTEYYKCST</sequence>
<accession>A0A5B7FNJ3</accession>
<protein>
    <submittedName>
        <fullName evidence="1">Uncharacterized protein</fullName>
    </submittedName>
</protein>
<dbReference type="Proteomes" id="UP000324222">
    <property type="component" value="Unassembled WGS sequence"/>
</dbReference>
<proteinExistence type="predicted"/>
<evidence type="ECO:0000313" key="2">
    <source>
        <dbReference type="Proteomes" id="UP000324222"/>
    </source>
</evidence>
<reference evidence="1 2" key="1">
    <citation type="submission" date="2019-05" db="EMBL/GenBank/DDBJ databases">
        <title>Another draft genome of Portunus trituberculatus and its Hox gene families provides insights of decapod evolution.</title>
        <authorList>
            <person name="Jeong J.-H."/>
            <person name="Song I."/>
            <person name="Kim S."/>
            <person name="Choi T."/>
            <person name="Kim D."/>
            <person name="Ryu S."/>
            <person name="Kim W."/>
        </authorList>
    </citation>
    <scope>NUCLEOTIDE SEQUENCE [LARGE SCALE GENOMIC DNA]</scope>
    <source>
        <tissue evidence="1">Muscle</tissue>
    </source>
</reference>
<name>A0A5B7FNJ3_PORTR</name>
<dbReference type="AlphaFoldDB" id="A0A5B7FNJ3"/>
<organism evidence="1 2">
    <name type="scientific">Portunus trituberculatus</name>
    <name type="common">Swimming crab</name>
    <name type="synonym">Neptunus trituberculatus</name>
    <dbReference type="NCBI Taxonomy" id="210409"/>
    <lineage>
        <taxon>Eukaryota</taxon>
        <taxon>Metazoa</taxon>
        <taxon>Ecdysozoa</taxon>
        <taxon>Arthropoda</taxon>
        <taxon>Crustacea</taxon>
        <taxon>Multicrustacea</taxon>
        <taxon>Malacostraca</taxon>
        <taxon>Eumalacostraca</taxon>
        <taxon>Eucarida</taxon>
        <taxon>Decapoda</taxon>
        <taxon>Pleocyemata</taxon>
        <taxon>Brachyura</taxon>
        <taxon>Eubrachyura</taxon>
        <taxon>Portunoidea</taxon>
        <taxon>Portunidae</taxon>
        <taxon>Portuninae</taxon>
        <taxon>Portunus</taxon>
    </lineage>
</organism>
<keyword evidence="2" id="KW-1185">Reference proteome</keyword>